<evidence type="ECO:0000256" key="1">
    <source>
        <dbReference type="ARBA" id="ARBA00022448"/>
    </source>
</evidence>
<dbReference type="Pfam" id="PF12624">
    <property type="entry name" value="VPS13_N"/>
    <property type="match status" value="1"/>
</dbReference>
<feature type="region of interest" description="Disordered" evidence="2">
    <location>
        <begin position="3829"/>
        <end position="3848"/>
    </location>
</feature>
<name>A0A1Y1JZC7_PHOPY</name>
<dbReference type="PANTHER" id="PTHR12517:SF0">
    <property type="entry name" value="INTERMEMBRANE LIPID TRANSFER PROTEIN VPS13B"/>
    <property type="match status" value="1"/>
</dbReference>
<feature type="domain" description="Chorein N-terminal" evidence="3">
    <location>
        <begin position="4"/>
        <end position="275"/>
    </location>
</feature>
<keyword evidence="6" id="KW-1185">Reference proteome</keyword>
<protein>
    <recommendedName>
        <fullName evidence="3">Chorein N-terminal domain-containing protein</fullName>
    </recommendedName>
</protein>
<reference evidence="5" key="3">
    <citation type="submission" date="2019-08" db="EMBL/GenBank/DDBJ databases">
        <authorList>
            <consortium name="Photinus pyralis genome working group"/>
            <person name="Fallon T.R."/>
            <person name="Sander Lower S.E."/>
            <person name="Weng J.-K."/>
        </authorList>
    </citation>
    <scope>NUCLEOTIDE SEQUENCE</scope>
    <source>
        <strain evidence="5">1611_PpyrPB1</strain>
        <tissue evidence="5">Whole body</tissue>
    </source>
</reference>
<reference evidence="5 6" key="2">
    <citation type="journal article" date="2018" name="Elife">
        <title>Firefly genomes illuminate parallel origins of bioluminescence in beetles.</title>
        <authorList>
            <person name="Fallon T.R."/>
            <person name="Lower S.E."/>
            <person name="Chang C.H."/>
            <person name="Bessho-Uehara M."/>
            <person name="Martin G.J."/>
            <person name="Bewick A.J."/>
            <person name="Behringer M."/>
            <person name="Debat H.J."/>
            <person name="Wong I."/>
            <person name="Day J.C."/>
            <person name="Suvorov A."/>
            <person name="Silva C.J."/>
            <person name="Stanger-Hall K.F."/>
            <person name="Hall D.W."/>
            <person name="Schmitz R.J."/>
            <person name="Nelson D.R."/>
            <person name="Lewis S.M."/>
            <person name="Shigenobu S."/>
            <person name="Bybee S.M."/>
            <person name="Larracuente A.M."/>
            <person name="Oba Y."/>
            <person name="Weng J.K."/>
        </authorList>
    </citation>
    <scope>NUCLEOTIDE SEQUENCE [LARGE SCALE GENOMIC DNA]</scope>
    <source>
        <strain evidence="5">1611_PpyrPB1</strain>
        <tissue evidence="5">Whole body</tissue>
    </source>
</reference>
<evidence type="ECO:0000256" key="2">
    <source>
        <dbReference type="SAM" id="MobiDB-lite"/>
    </source>
</evidence>
<feature type="region of interest" description="Disordered" evidence="2">
    <location>
        <begin position="1739"/>
        <end position="1766"/>
    </location>
</feature>
<feature type="compositionally biased region" description="Basic and acidic residues" evidence="2">
    <location>
        <begin position="1755"/>
        <end position="1764"/>
    </location>
</feature>
<evidence type="ECO:0000313" key="6">
    <source>
        <dbReference type="Proteomes" id="UP000327044"/>
    </source>
</evidence>
<dbReference type="InParanoid" id="A0A1Y1JZC7"/>
<dbReference type="EMBL" id="VVIM01000008">
    <property type="protein sequence ID" value="KAB0794710.1"/>
    <property type="molecule type" value="Genomic_DNA"/>
</dbReference>
<dbReference type="InterPro" id="IPR039782">
    <property type="entry name" value="VPS13B"/>
</dbReference>
<keyword evidence="1" id="KW-0813">Transport</keyword>
<dbReference type="OrthoDB" id="445152at2759"/>
<proteinExistence type="predicted"/>
<dbReference type="FunCoup" id="A0A1Y1JZC7">
    <property type="interactions" value="925"/>
</dbReference>
<organism evidence="4">
    <name type="scientific">Photinus pyralis</name>
    <name type="common">Common eastern firefly</name>
    <name type="synonym">Lampyris pyralis</name>
    <dbReference type="NCBI Taxonomy" id="7054"/>
    <lineage>
        <taxon>Eukaryota</taxon>
        <taxon>Metazoa</taxon>
        <taxon>Ecdysozoa</taxon>
        <taxon>Arthropoda</taxon>
        <taxon>Hexapoda</taxon>
        <taxon>Insecta</taxon>
        <taxon>Pterygota</taxon>
        <taxon>Neoptera</taxon>
        <taxon>Endopterygota</taxon>
        <taxon>Coleoptera</taxon>
        <taxon>Polyphaga</taxon>
        <taxon>Elateriformia</taxon>
        <taxon>Elateroidea</taxon>
        <taxon>Lampyridae</taxon>
        <taxon>Lampyrinae</taxon>
        <taxon>Photinus</taxon>
    </lineage>
</organism>
<evidence type="ECO:0000313" key="5">
    <source>
        <dbReference type="EMBL" id="KAB0794710.1"/>
    </source>
</evidence>
<feature type="compositionally biased region" description="Basic residues" evidence="2">
    <location>
        <begin position="1739"/>
        <end position="1754"/>
    </location>
</feature>
<accession>A0A1Y1JZC7</accession>
<dbReference type="EMBL" id="GEZM01099854">
    <property type="protein sequence ID" value="JAV53140.1"/>
    <property type="molecule type" value="Transcribed_RNA"/>
</dbReference>
<gene>
    <name evidence="5" type="ORF">PPYR_11549</name>
</gene>
<evidence type="ECO:0000259" key="3">
    <source>
        <dbReference type="Pfam" id="PF12624"/>
    </source>
</evidence>
<reference evidence="4" key="1">
    <citation type="journal article" date="2016" name="Sci. Rep.">
        <title>Molecular characterization of firefly nuptial gifts: a multi-omics approach sheds light on postcopulatory sexual selection.</title>
        <authorList>
            <person name="Al-Wathiqui N."/>
            <person name="Fallon T.R."/>
            <person name="South A."/>
            <person name="Weng J.K."/>
            <person name="Lewis S.M."/>
        </authorList>
    </citation>
    <scope>NUCLEOTIDE SEQUENCE</scope>
</reference>
<dbReference type="PANTHER" id="PTHR12517">
    <property type="entry name" value="VACUOLAR PROTEIN SORTING-ASSOCIATED PROTEIN 13B"/>
    <property type="match status" value="1"/>
</dbReference>
<sequence>MFKLENYITPLLLSYVDKYIKNFRPEDSQVSLWGGDASFHNLDLRLEVLEEELHLPFSFVSGHIHELLIHVPWTKLASEPITITINTIECILKVRSPDDGEAEGAHRGRTKRAIHSRHEVEAPPGYMQSLLNKIVSNIKIFCNNLILKYVEEDIVVSMNVKLLTFESANEKWEPSYIDVSSGQVMLRKLISVVDLTICLDKRNAAGKIDVYQEPVLYRCSLVMHMLRQYHTASVKHSSITRLDIYCGSMEFSMTQQQVPMLMRIAMLMYALQQRQLEPVISTDTRHNSAQLDASELPEVAESWAGWAWSFVPSLLPVSWDDDWNQDDETTLLGHTVHIGFYIDYASLTFKVSESTNDRSGYYSQRKIKYLPLLTLRLQGVFVEFVSHGVKWFNCRMGVSQIVLLPVDQCCCGYNEVVEGTVPTEYCKVGVISMAHKTDSLFDPEAVENTGHSRVYNTSWDFHVSTITETSLLECSPAMALDYLYQLEVPDDVSAERLSELGSDLEYSNLFEQSLIRIVVGPIRLRVCSGFFHRFGSLRVAASAYDYQPYSVPKPEPTFAELPPPCAEDFDALSDNIPSKTVQFTILAPTIEFLIMDHPYFEPTPKNLYAKRRKASASAFYNANPQFDFLPRVTLECQCIDARISYPMYFRRLLQTVCQLPNPPQNMFEACHVVRNVKIMGLCSRLITGVSKQTIILSRCSASYNRKSIIKPDYWLNPDIPHEETTVETESITVTSTKPKLMLVTYIVDRLLQLDGQETVGFLTHTSVLNDASRNWGLAYLEVSLEEIRCKHVRTNSTVSIDASLGSIKSFVYEPMETTDDSGSSSTAVPKHLYSARDIQQVLFMSGPELRKESDLSTTLPLLTATIQYPLNPNCQPHPSIISFHIQEIRICVDPLLCRWFMYTTQYDYYDPPQKRTYSMSETSGSVLETPRRVGTPHESVHSSSDKEHLFLSTSNLKLRKGPTVDLQEKLYTFLSDWVSVWKSVMLNGEICHCVIYFPTESLSPVGAQGIEETIAQTLKRQKPPDMLVVTLPFVTITSASQRHGLGSYMTSLPVKLPPMIWTNDKSNLPWNISLTEMSCYTHQNGRKLNFLKPFSLSATVGISTKTKTSAPENLTAHPTVSDALGICIHIDTSHITLSLSEVQICLIASILCGLAEVIMTLIPVSEYTIKTPDTAQSVVGLSSTSPPLLKESTLESTSERTPPISSLSESLDNENVKLTIWIQWTVTRFTTKLLSHDLKNFSASDLTYLMRPNLKLVLDAEDIVSSLDFQSVYLKIKSKIATFNIMHYSRKIGAKTWSSGKFLGILMKSKDTEVTGERQEDVGFATVTITRASCQHTHALWGTFPKQKTKERKSVNENHFNFQPMSRYITEIVLTIQPIDFILPLSILRCFYMTFEPLLNLPPASEEAKDSHPAFVISNQNLPLIYVECRGLRLIIPSQELGSTGTEHDTCMLQVEAINLAPSAVNPICRSPCRPDIYQLAAQSRILNIPGSEVEDRQYELNVKDICLITGMWDDLNQILDLQATNLSRLRTMNENPALEWNNLGKNCLTINSQMVNIWTAVNKFDVLVIVAPAMVYKTTTLICGHSIEINLESDVDINLSLAQIKLASALIAEFLYVIRPLFSDEVVKRPVVKFPYPKFHPAVFDSVQEEDIDSTGVTLDSGIETSELQSMFSIKSKDITLESSVTDVKHLLKNQASDKVVFSRPPNLLPPPLHNVPMDVLITGGKIRVSLYETHKGSGKKSSLKQKDRRHKLKTNDYDKGYDASEEGSIDEKTYRSENNQYHPLLFLCISQPNLFMSRYYLGRKLHLSCFDISVKISGPEYVPCTSTPTEDDYPINLLETLSGMPNPGTGIRPAFFTLKWSRGLGQPTTVDVNFARPTQILCSVTRWNHLLVIKDKVLYNYYTFFKYTPSTTCKKNDAIQTAQKGTETYTKFKEIKSMLFDVACLNVQLSQLVLVGKTENVPEVTLSISRLKNNFTITNRPERLINVISFEGLTLGVVMEGVTRLLLNPWSFAIELTLSWESWQPVDGDPQIQISVESDCIMLDVSPQQLKCVQAVTKDLAEFFSSLSYRESDSSERSGSSRGASVEKEQYYKDDLRAGAFQFVDSATGNSDELPLPYQVMFWKKRILAMAWRYPQPRALTKVRVFPVPYKNTVEDSNYQILCQLEYWSDCHSCYRPYLQFYLSENESNNLTLPDNSLQYVASIWRVVLSMQKDSLQTFDGSKLLISPRVLAACMRIDSYFNKNLVPDLSLVVDISTVHISLYTNFNKGIPLVMPRALKQYTCDLLFPKDICFASLTFEGTKAYLATWNFHSAVFDITTSIKSSVLDYYSLTQQAFVQPFALKLEANVSKATNVNFICKPICVKFGPSIAHTLAVSGQMWEQSWAQKVEGNDTQELIVMTRYVVCNNTNVNVRFGQASTDEDILLLPHYCHLYCWRSQKTKQMIRVGLEENGWLWSRALQIDKEGTEAYQLVNDGRVVLVVTVSNLSATQKQILLSGQLTICNMLLEHFELKVVLAVDKDKEREFKNTPSHIIPGKSTPPTLLIDNSNSNSYHLRLRFFGLESAWSGDIPLKENSKCAQPWLVKVPLQERGQFLSIWCRIVTQPLAFGKQVLVILWPLFMIRSNLPVVSKMHIETPTLGVNLEATIRGRGECQQLYCPGTIDHSHQLSFQFDGGTPTSNPYVPLNYSLVDQKDFFRRPENEDINETLKALTLFDDTDWPYLGDSMEEVDWIADNQPLTYVQVRYKNASDYSSALAVELLPWSLMVNTLGCPIAIIINEKELCRVCHYGIVTPPKLDETFHLGIGINNIWNISSPLQLATSEWGTSFYMPKITGTVPLEGDINTIIMCGKHICVATISSSFVNEIRLLKISSSHVLVNNMSQQVHILCLAIEESGEKVSIGESFEKFSFTLAPNLDKSNTGIPIVQWYVIGKYDTNANFALYISVSVSTKCGWSCPVRVDKGLVRRSISVQTENQSIPIVITSQEHRGQIYLSLYNDLYPQMLIENRSGATLYFAQSTRNLTVPDSEHFKWACTIEDYRACYYTMPNYTEKFPDIVQEKSAEQLIIACEPLMNSEEYSWSYPINLYQSKDQLVYVPFHGDVKITIIKSIHTTFVIVDSAMQVEISAKDIRVRLFMQESETNLQDEGFLPISYAHSSHNISSASATSLQSSPTDDEQLTELPNMQIVEAQLAPSSSLSTKSSTYGFKSLPPAQNKPDKAIAIRPYSAESSTNMATSLITSTVPINTQCEVFKVSALVKRFTLTFLSDLSSICAEMNEIANLTLDDLAVVAKQNQYMDVNFSIATVQFDNQMYSKGNFDFPVVLIGQDAKPNQQLGSFNTPILQWINAAQSDPLVKVELRIETWRDMAKSCNVSKLRDITINIRPLLVYVEDNYMMALMEYLSVFSPANLVLRPKHRAKTCSLFNSSSIFVPYCITLDSKALAQPLSLCTLTIEPITVLLSVHWSMKLYIALDQSPLQFNRFERRNLISTSYRLGHALTMHYISGAIFGAGWVVGSLELLGSPGGLARAMGSGLRDFVSLPYEGLIQGPWAFLQGVTYGSASLMKHITAGTLQSVTKLASSVARNLDRLTLDEEHLRRTEEQRRHRPSGITEGFVQGLTGLGISLLGAVGGIAHHPLQSVMEEGVSPRSLVTGVGLGLMGVFTKPLSGAADLVALTGQGLLHGAGWCLAPTARSQPVLHHIYSNPNSLVKYTWKFTEPLTQTNSLFVTDATWITSDRQYEAVTLILTTEALVIVNSDEDVSHRIIALSELNAIDDTSDPTLLNLRLTPTVTIPKARDECSIEMDPVSRARVADYVKSTVGLLTFPDDTSPEHSAMGVSPCPSPPSVANSQREESTLSFYVNPQNRNYFLTILSLVKHQMQNYVFPIL</sequence>
<dbReference type="InterPro" id="IPR026854">
    <property type="entry name" value="VPS13_N"/>
</dbReference>
<evidence type="ECO:0000313" key="4">
    <source>
        <dbReference type="EMBL" id="JAV53140.1"/>
    </source>
</evidence>
<dbReference type="Proteomes" id="UP000327044">
    <property type="component" value="Unassembled WGS sequence"/>
</dbReference>